<dbReference type="InterPro" id="IPR010093">
    <property type="entry name" value="SinI_DNA-bd"/>
</dbReference>
<dbReference type="GO" id="GO:0003677">
    <property type="term" value="F:DNA binding"/>
    <property type="evidence" value="ECO:0007669"/>
    <property type="project" value="InterPro"/>
</dbReference>
<feature type="domain" description="Response regulatory" evidence="3">
    <location>
        <begin position="81"/>
        <end position="200"/>
    </location>
</feature>
<sequence length="208" mass="22859">MKPDSPSALPAWREKPYLTPNEAAAQLMVAPNTLRLWSEKGLLRAQTTAGGHRRFPREEVERFLRERHARRASGDTAAVRRVLIIDDDSAFARYLLSLISGAGGESVAAAIAHDGFEAGHMLHTFRPQIILLDLMMPGLDGFQVCHLIKNEPVTCATRIIAMTGYPTQVNIQRILAAGAEVCLPKPLDDERLLDILGLAPRQPPSDIP</sequence>
<dbReference type="KEGG" id="npv:OHM77_13260"/>
<dbReference type="Proteomes" id="UP001234916">
    <property type="component" value="Chromosome"/>
</dbReference>
<name>A0AA49IZ31_9PROT</name>
<dbReference type="SMART" id="SM00422">
    <property type="entry name" value="HTH_MERR"/>
    <property type="match status" value="1"/>
</dbReference>
<gene>
    <name evidence="5" type="ORF">OHM77_13260</name>
</gene>
<dbReference type="Gene3D" id="3.40.50.2300">
    <property type="match status" value="1"/>
</dbReference>
<dbReference type="SUPFAM" id="SSF52172">
    <property type="entry name" value="CheY-like"/>
    <property type="match status" value="1"/>
</dbReference>
<dbReference type="EMBL" id="CP107246">
    <property type="protein sequence ID" value="WIM05626.1"/>
    <property type="molecule type" value="Genomic_DNA"/>
</dbReference>
<evidence type="ECO:0000256" key="2">
    <source>
        <dbReference type="PROSITE-ProRule" id="PRU00169"/>
    </source>
</evidence>
<dbReference type="Pfam" id="PF12728">
    <property type="entry name" value="HTH_17"/>
    <property type="match status" value="1"/>
</dbReference>
<dbReference type="SMART" id="SM00448">
    <property type="entry name" value="REC"/>
    <property type="match status" value="1"/>
</dbReference>
<feature type="domain" description="HTH merR-type" evidence="4">
    <location>
        <begin position="17"/>
        <end position="85"/>
    </location>
</feature>
<dbReference type="Gene3D" id="1.10.1660.10">
    <property type="match status" value="1"/>
</dbReference>
<evidence type="ECO:0000259" key="4">
    <source>
        <dbReference type="PROSITE" id="PS50937"/>
    </source>
</evidence>
<organism evidence="5">
    <name type="scientific">Candidatus Nitricoxidivorans perseverans</name>
    <dbReference type="NCBI Taxonomy" id="2975601"/>
    <lineage>
        <taxon>Bacteria</taxon>
        <taxon>Pseudomonadati</taxon>
        <taxon>Pseudomonadota</taxon>
        <taxon>Betaproteobacteria</taxon>
        <taxon>Nitrosomonadales</taxon>
        <taxon>Sterolibacteriaceae</taxon>
        <taxon>Candidatus Nitricoxidivorans</taxon>
    </lineage>
</organism>
<dbReference type="InterPro" id="IPR050595">
    <property type="entry name" value="Bact_response_regulator"/>
</dbReference>
<dbReference type="AlphaFoldDB" id="A0AA49IZ31"/>
<dbReference type="InterPro" id="IPR011006">
    <property type="entry name" value="CheY-like_superfamily"/>
</dbReference>
<protein>
    <submittedName>
        <fullName evidence="5">Response regulator</fullName>
    </submittedName>
</protein>
<dbReference type="GO" id="GO:0000160">
    <property type="term" value="P:phosphorelay signal transduction system"/>
    <property type="evidence" value="ECO:0007669"/>
    <property type="project" value="InterPro"/>
</dbReference>
<keyword evidence="1 2" id="KW-0597">Phosphoprotein</keyword>
<dbReference type="PANTHER" id="PTHR44591">
    <property type="entry name" value="STRESS RESPONSE REGULATOR PROTEIN 1"/>
    <property type="match status" value="1"/>
</dbReference>
<evidence type="ECO:0000259" key="3">
    <source>
        <dbReference type="PROSITE" id="PS50110"/>
    </source>
</evidence>
<dbReference type="PROSITE" id="PS50937">
    <property type="entry name" value="HTH_MERR_2"/>
    <property type="match status" value="1"/>
</dbReference>
<dbReference type="NCBIfam" id="TIGR01764">
    <property type="entry name" value="excise"/>
    <property type="match status" value="1"/>
</dbReference>
<dbReference type="PROSITE" id="PS50110">
    <property type="entry name" value="RESPONSE_REGULATORY"/>
    <property type="match status" value="1"/>
</dbReference>
<dbReference type="InterPro" id="IPR041657">
    <property type="entry name" value="HTH_17"/>
</dbReference>
<dbReference type="InterPro" id="IPR001789">
    <property type="entry name" value="Sig_transdc_resp-reg_receiver"/>
</dbReference>
<proteinExistence type="predicted"/>
<dbReference type="Pfam" id="PF00072">
    <property type="entry name" value="Response_reg"/>
    <property type="match status" value="1"/>
</dbReference>
<feature type="modified residue" description="4-aspartylphosphate" evidence="2">
    <location>
        <position position="133"/>
    </location>
</feature>
<dbReference type="InterPro" id="IPR000551">
    <property type="entry name" value="MerR-type_HTH_dom"/>
</dbReference>
<dbReference type="CDD" id="cd04762">
    <property type="entry name" value="HTH_MerR-trunc"/>
    <property type="match status" value="1"/>
</dbReference>
<evidence type="ECO:0000256" key="1">
    <source>
        <dbReference type="ARBA" id="ARBA00022553"/>
    </source>
</evidence>
<reference evidence="5" key="1">
    <citation type="journal article" date="2023" name="Nat. Microbiol.">
        <title>Enrichment and characterization of a nitric oxide-reducing microbial community in a continuous bioreactor.</title>
        <authorList>
            <person name="Garrido-Amador P."/>
            <person name="Stortenbeker N."/>
            <person name="Wessels H.J.C.T."/>
            <person name="Speth D.R."/>
            <person name="Garcia-Heredia I."/>
            <person name="Kartal B."/>
        </authorList>
    </citation>
    <scope>NUCLEOTIDE SEQUENCE</scope>
    <source>
        <strain evidence="5">MAG1</strain>
    </source>
</reference>
<accession>A0AA49IZ31</accession>
<dbReference type="PANTHER" id="PTHR44591:SF3">
    <property type="entry name" value="RESPONSE REGULATORY DOMAIN-CONTAINING PROTEIN"/>
    <property type="match status" value="1"/>
</dbReference>
<evidence type="ECO:0000313" key="5">
    <source>
        <dbReference type="EMBL" id="WIM05626.1"/>
    </source>
</evidence>
<dbReference type="SUPFAM" id="SSF46955">
    <property type="entry name" value="Putative DNA-binding domain"/>
    <property type="match status" value="1"/>
</dbReference>
<dbReference type="GO" id="GO:0006355">
    <property type="term" value="P:regulation of DNA-templated transcription"/>
    <property type="evidence" value="ECO:0007669"/>
    <property type="project" value="InterPro"/>
</dbReference>
<dbReference type="InterPro" id="IPR009061">
    <property type="entry name" value="DNA-bd_dom_put_sf"/>
</dbReference>